<dbReference type="GO" id="GO:0016758">
    <property type="term" value="F:hexosyltransferase activity"/>
    <property type="evidence" value="ECO:0007669"/>
    <property type="project" value="TreeGrafter"/>
</dbReference>
<dbReference type="InterPro" id="IPR029044">
    <property type="entry name" value="Nucleotide-diphossugar_trans"/>
</dbReference>
<evidence type="ECO:0000256" key="1">
    <source>
        <dbReference type="ARBA" id="ARBA00004141"/>
    </source>
</evidence>
<feature type="transmembrane region" description="Helical" evidence="12">
    <location>
        <begin position="424"/>
        <end position="448"/>
    </location>
</feature>
<evidence type="ECO:0000256" key="3">
    <source>
        <dbReference type="ARBA" id="ARBA00022679"/>
    </source>
</evidence>
<comment type="catalytic activity">
    <reaction evidence="8">
        <text>a 1,2-diacyl-sn-glycerol + UDP-alpha-D-glucose = a 1,2-diacyl-3-O-(beta-D-glucopyranosyl)-sn-glycerol + UDP + H(+)</text>
        <dbReference type="Rhea" id="RHEA:17285"/>
        <dbReference type="ChEBI" id="CHEBI:15378"/>
        <dbReference type="ChEBI" id="CHEBI:17815"/>
        <dbReference type="ChEBI" id="CHEBI:58223"/>
        <dbReference type="ChEBI" id="CHEBI:58885"/>
        <dbReference type="ChEBI" id="CHEBI:75799"/>
        <dbReference type="EC" id="2.4.1.336"/>
    </reaction>
</comment>
<dbReference type="EC" id="2.4.1.336" evidence="9"/>
<sequence length="476" mass="54563">MSQIQTLYQLLSLLELYEQTLLGSILFVLLAIIGLGLMRLYFLRHSRNTAFTTTVNGKPKVSIHLPICNEPPGLVLQTIQSVVELNYENFELLVISNNTEDPKLWKPIESKLRELGEKFKFIHLKKLKGYKAGALNYALDLTCPNAEYIFTLDSDYTLDPEALEIALGTIQKLNLDILQFPQAYRNISPETSGLEINYKHYFDCYLSSSKSSLLALPTGTLTLIKRKVFKGGLKWPTDSITEDASLGVDLIKRKLKTGFCNCNIGKGTMPTETIDYETQFKRWVFGNFQVLIKVWKSNGISLKNKFHLSTLLTAWLNLLGLIFIILILALPLLFTNQKNVVLIYYLGFGGIFMHCFFQLCILRKIAARNFSKIWSGFLIHLSSIEIGAFYWMSYVISSKKPFLRTNKFLSKITKNEHRLNVFPISLFLVGILSFLLSYYIIALLLFLLGFQITYSKFHITREIFWSKINLSKIQTK</sequence>
<evidence type="ECO:0000256" key="12">
    <source>
        <dbReference type="SAM" id="Phobius"/>
    </source>
</evidence>
<dbReference type="PANTHER" id="PTHR43867:SF4">
    <property type="entry name" value="BETA-(1-3)-GLUCOSYL TRANSFERASE"/>
    <property type="match status" value="1"/>
</dbReference>
<dbReference type="SUPFAM" id="SSF53448">
    <property type="entry name" value="Nucleotide-diphospho-sugar transferases"/>
    <property type="match status" value="1"/>
</dbReference>
<feature type="transmembrane region" description="Helical" evidence="12">
    <location>
        <begin position="311"/>
        <end position="334"/>
    </location>
</feature>
<dbReference type="OrthoDB" id="9766299at2"/>
<keyword evidence="7 12" id="KW-0472">Membrane</keyword>
<dbReference type="STRING" id="1073325.SAMN05444483_11425"/>
<feature type="domain" description="Glycosyltransferase 2-like" evidence="13">
    <location>
        <begin position="62"/>
        <end position="230"/>
    </location>
</feature>
<evidence type="ECO:0000256" key="10">
    <source>
        <dbReference type="ARBA" id="ARBA00068721"/>
    </source>
</evidence>
<keyword evidence="5" id="KW-0460">Magnesium</keyword>
<keyword evidence="2" id="KW-0328">Glycosyltransferase</keyword>
<evidence type="ECO:0000256" key="6">
    <source>
        <dbReference type="ARBA" id="ARBA00022989"/>
    </source>
</evidence>
<dbReference type="EMBL" id="FQVT01000014">
    <property type="protein sequence ID" value="SHG50553.1"/>
    <property type="molecule type" value="Genomic_DNA"/>
</dbReference>
<keyword evidence="4 12" id="KW-0812">Transmembrane</keyword>
<feature type="transmembrane region" description="Helical" evidence="12">
    <location>
        <begin position="373"/>
        <end position="392"/>
    </location>
</feature>
<organism evidence="14 15">
    <name type="scientific">Salegentibacter echinorum</name>
    <dbReference type="NCBI Taxonomy" id="1073325"/>
    <lineage>
        <taxon>Bacteria</taxon>
        <taxon>Pseudomonadati</taxon>
        <taxon>Bacteroidota</taxon>
        <taxon>Flavobacteriia</taxon>
        <taxon>Flavobacteriales</taxon>
        <taxon>Flavobacteriaceae</taxon>
        <taxon>Salegentibacter</taxon>
    </lineage>
</organism>
<evidence type="ECO:0000259" key="13">
    <source>
        <dbReference type="Pfam" id="PF00535"/>
    </source>
</evidence>
<protein>
    <recommendedName>
        <fullName evidence="10">Beta-monoglucosyldiacylglycerol synthase</fullName>
        <ecNumber evidence="9">2.4.1.336</ecNumber>
    </recommendedName>
    <alternativeName>
        <fullName evidence="11">UDP-glucose:1,2-diacylglycerol 3-beta-D-glucosyltransferase</fullName>
    </alternativeName>
</protein>
<dbReference type="InterPro" id="IPR001173">
    <property type="entry name" value="Glyco_trans_2-like"/>
</dbReference>
<gene>
    <name evidence="14" type="ORF">SAMN05444483_11425</name>
</gene>
<keyword evidence="15" id="KW-1185">Reference proteome</keyword>
<dbReference type="Proteomes" id="UP000183945">
    <property type="component" value="Unassembled WGS sequence"/>
</dbReference>
<reference evidence="15" key="1">
    <citation type="submission" date="2016-11" db="EMBL/GenBank/DDBJ databases">
        <authorList>
            <person name="Varghese N."/>
            <person name="Submissions S."/>
        </authorList>
    </citation>
    <scope>NUCLEOTIDE SEQUENCE [LARGE SCALE GENOMIC DNA]</scope>
    <source>
        <strain evidence="15">DSM 24579</strain>
    </source>
</reference>
<evidence type="ECO:0000256" key="7">
    <source>
        <dbReference type="ARBA" id="ARBA00023136"/>
    </source>
</evidence>
<name>A0A1M5KEF9_SALEC</name>
<accession>A0A1M5KEF9</accession>
<dbReference type="RefSeq" id="WP_072881068.1">
    <property type="nucleotide sequence ID" value="NZ_FQVT01000014.1"/>
</dbReference>
<dbReference type="FunFam" id="3.90.550.10:FF:000164">
    <property type="entry name" value="Beta-(1-3)-glucosyl transferase"/>
    <property type="match status" value="1"/>
</dbReference>
<dbReference type="GO" id="GO:0005886">
    <property type="term" value="C:plasma membrane"/>
    <property type="evidence" value="ECO:0007669"/>
    <property type="project" value="TreeGrafter"/>
</dbReference>
<dbReference type="PANTHER" id="PTHR43867">
    <property type="entry name" value="CELLULOSE SYNTHASE CATALYTIC SUBUNIT A [UDP-FORMING]"/>
    <property type="match status" value="1"/>
</dbReference>
<dbReference type="Pfam" id="PF00535">
    <property type="entry name" value="Glycos_transf_2"/>
    <property type="match status" value="1"/>
</dbReference>
<dbReference type="InterPro" id="IPR050321">
    <property type="entry name" value="Glycosyltr_2/OpgH_subfam"/>
</dbReference>
<evidence type="ECO:0000256" key="8">
    <source>
        <dbReference type="ARBA" id="ARBA00053004"/>
    </source>
</evidence>
<feature type="transmembrane region" description="Helical" evidence="12">
    <location>
        <begin position="20"/>
        <end position="42"/>
    </location>
</feature>
<proteinExistence type="predicted"/>
<evidence type="ECO:0000256" key="2">
    <source>
        <dbReference type="ARBA" id="ARBA00022676"/>
    </source>
</evidence>
<comment type="subcellular location">
    <subcellularLocation>
        <location evidence="1">Membrane</location>
        <topology evidence="1">Multi-pass membrane protein</topology>
    </subcellularLocation>
</comment>
<dbReference type="Gene3D" id="3.90.550.10">
    <property type="entry name" value="Spore Coat Polysaccharide Biosynthesis Protein SpsA, Chain A"/>
    <property type="match status" value="1"/>
</dbReference>
<dbReference type="AlphaFoldDB" id="A0A1M5KEF9"/>
<evidence type="ECO:0000313" key="15">
    <source>
        <dbReference type="Proteomes" id="UP000183945"/>
    </source>
</evidence>
<keyword evidence="3 14" id="KW-0808">Transferase</keyword>
<evidence type="ECO:0000256" key="4">
    <source>
        <dbReference type="ARBA" id="ARBA00022692"/>
    </source>
</evidence>
<evidence type="ECO:0000313" key="14">
    <source>
        <dbReference type="EMBL" id="SHG50553.1"/>
    </source>
</evidence>
<keyword evidence="6 12" id="KW-1133">Transmembrane helix</keyword>
<evidence type="ECO:0000256" key="5">
    <source>
        <dbReference type="ARBA" id="ARBA00022842"/>
    </source>
</evidence>
<evidence type="ECO:0000256" key="9">
    <source>
        <dbReference type="ARBA" id="ARBA00066964"/>
    </source>
</evidence>
<evidence type="ECO:0000256" key="11">
    <source>
        <dbReference type="ARBA" id="ARBA00078564"/>
    </source>
</evidence>
<feature type="transmembrane region" description="Helical" evidence="12">
    <location>
        <begin position="340"/>
        <end position="361"/>
    </location>
</feature>